<keyword evidence="7" id="KW-0449">Lipoprotein</keyword>
<keyword evidence="8 10" id="KW-0012">Acyltransferase</keyword>
<keyword evidence="4 10" id="KW-1133">Transmembrane helix</keyword>
<keyword evidence="3 10" id="KW-0812">Transmembrane</keyword>
<feature type="region of interest" description="Disordered" evidence="11">
    <location>
        <begin position="24"/>
        <end position="175"/>
    </location>
</feature>
<feature type="compositionally biased region" description="Basic and acidic residues" evidence="11">
    <location>
        <begin position="144"/>
        <end position="159"/>
    </location>
</feature>
<proteinExistence type="inferred from homology"/>
<dbReference type="GO" id="GO:0006612">
    <property type="term" value="P:protein targeting to membrane"/>
    <property type="evidence" value="ECO:0007669"/>
    <property type="project" value="TreeGrafter"/>
</dbReference>
<protein>
    <recommendedName>
        <fullName evidence="10">Palmitoyltransferase</fullName>
        <ecNumber evidence="10">2.3.1.225</ecNumber>
    </recommendedName>
</protein>
<comment type="catalytic activity">
    <reaction evidence="9 10">
        <text>L-cysteinyl-[protein] + hexadecanoyl-CoA = S-hexadecanoyl-L-cysteinyl-[protein] + CoA</text>
        <dbReference type="Rhea" id="RHEA:36683"/>
        <dbReference type="Rhea" id="RHEA-COMP:10131"/>
        <dbReference type="Rhea" id="RHEA-COMP:11032"/>
        <dbReference type="ChEBI" id="CHEBI:29950"/>
        <dbReference type="ChEBI" id="CHEBI:57287"/>
        <dbReference type="ChEBI" id="CHEBI:57379"/>
        <dbReference type="ChEBI" id="CHEBI:74151"/>
        <dbReference type="EC" id="2.3.1.225"/>
    </reaction>
</comment>
<feature type="domain" description="Palmitoyltransferase DHHC" evidence="12">
    <location>
        <begin position="409"/>
        <end position="543"/>
    </location>
</feature>
<dbReference type="AlphaFoldDB" id="A0A9P5U117"/>
<evidence type="ECO:0000256" key="7">
    <source>
        <dbReference type="ARBA" id="ARBA00023288"/>
    </source>
</evidence>
<evidence type="ECO:0000313" key="14">
    <source>
        <dbReference type="Proteomes" id="UP000772434"/>
    </source>
</evidence>
<comment type="domain">
    <text evidence="10">The DHHC domain is required for palmitoyltransferase activity.</text>
</comment>
<dbReference type="InterPro" id="IPR001594">
    <property type="entry name" value="Palmitoyltrfase_DHHC"/>
</dbReference>
<dbReference type="EC" id="2.3.1.225" evidence="10"/>
<evidence type="ECO:0000256" key="3">
    <source>
        <dbReference type="ARBA" id="ARBA00022692"/>
    </source>
</evidence>
<sequence length="600" mass="65684">MSSPTSPHFQPIVANSNIIPASASAKMKQPLASPTSSSFPPTQPYPVHTSSTHAGGVQPSSSFFRPIRPHYSPPDSPSSSHMQTHEDREAFQLSNLSNVKRHSDSTTDHSEVAPGDLSGSAAPEQPVRGIKQSREALLPVGEVPRVEITDSMGRERSDSSVRPVPKSGSSRRLRNSVDLVLNLRRGLSIDSRHSSSHRQTSSEGFGSTGFSDKRRLHDEERGFPVTHFASLRRHISNSSSHGPSSFATTTPRSPPIPAGYKPRSLNDKQYSFAVPMQTPRGAIIRKWQLHPSRNRFFAKGHILTGGDTPWAFIVCFSVLCAISGVWFATTCQWWWHQEGAGGKVMVCIGGYLTLIVFSSMLKTAFTDPGILPRNLDPDPPYPTTSPSDGGVKVPMPRDLKVRADVVRVKYCPTCKTYRPPRSSHCKMCDNCVDGCDHHCQWVNNCVGRRNYTSFFVLLSTATLTLFLIIATSVVHLFLLTKRGGPGTSPGPVDFKQAIATTQGAGSAAAFCLSAAMIWPVAALLSYHIRLLVLNITTIEQIRNQAHKSLVPGPAPPNPFSHGTWRRNAMAILCRPLGYSWLDPSELATEDRRELTPGFLL</sequence>
<dbReference type="GO" id="GO:0005794">
    <property type="term" value="C:Golgi apparatus"/>
    <property type="evidence" value="ECO:0007669"/>
    <property type="project" value="TreeGrafter"/>
</dbReference>
<evidence type="ECO:0000256" key="9">
    <source>
        <dbReference type="ARBA" id="ARBA00048048"/>
    </source>
</evidence>
<feature type="region of interest" description="Disordered" evidence="11">
    <location>
        <begin position="235"/>
        <end position="259"/>
    </location>
</feature>
<gene>
    <name evidence="13" type="ORF">BDP27DRAFT_1234342</name>
</gene>
<evidence type="ECO:0000313" key="13">
    <source>
        <dbReference type="EMBL" id="KAF9061909.1"/>
    </source>
</evidence>
<feature type="compositionally biased region" description="Polar residues" evidence="11">
    <location>
        <begin position="48"/>
        <end position="63"/>
    </location>
</feature>
<keyword evidence="14" id="KW-1185">Reference proteome</keyword>
<feature type="transmembrane region" description="Helical" evidence="10">
    <location>
        <begin position="310"/>
        <end position="335"/>
    </location>
</feature>
<feature type="compositionally biased region" description="Basic and acidic residues" evidence="11">
    <location>
        <begin position="101"/>
        <end position="111"/>
    </location>
</feature>
<evidence type="ECO:0000256" key="2">
    <source>
        <dbReference type="ARBA" id="ARBA00022679"/>
    </source>
</evidence>
<dbReference type="Proteomes" id="UP000772434">
    <property type="component" value="Unassembled WGS sequence"/>
</dbReference>
<organism evidence="13 14">
    <name type="scientific">Rhodocollybia butyracea</name>
    <dbReference type="NCBI Taxonomy" id="206335"/>
    <lineage>
        <taxon>Eukaryota</taxon>
        <taxon>Fungi</taxon>
        <taxon>Dikarya</taxon>
        <taxon>Basidiomycota</taxon>
        <taxon>Agaricomycotina</taxon>
        <taxon>Agaricomycetes</taxon>
        <taxon>Agaricomycetidae</taxon>
        <taxon>Agaricales</taxon>
        <taxon>Marasmiineae</taxon>
        <taxon>Omphalotaceae</taxon>
        <taxon>Rhodocollybia</taxon>
    </lineage>
</organism>
<dbReference type="GO" id="GO:0016020">
    <property type="term" value="C:membrane"/>
    <property type="evidence" value="ECO:0007669"/>
    <property type="project" value="UniProtKB-SubCell"/>
</dbReference>
<dbReference type="Pfam" id="PF01529">
    <property type="entry name" value="DHHC"/>
    <property type="match status" value="1"/>
</dbReference>
<dbReference type="OrthoDB" id="9909019at2759"/>
<evidence type="ECO:0000259" key="12">
    <source>
        <dbReference type="Pfam" id="PF01529"/>
    </source>
</evidence>
<feature type="compositionally biased region" description="Low complexity" evidence="11">
    <location>
        <begin position="24"/>
        <end position="40"/>
    </location>
</feature>
<reference evidence="13" key="1">
    <citation type="submission" date="2020-11" db="EMBL/GenBank/DDBJ databases">
        <authorList>
            <consortium name="DOE Joint Genome Institute"/>
            <person name="Ahrendt S."/>
            <person name="Riley R."/>
            <person name="Andreopoulos W."/>
            <person name="Labutti K."/>
            <person name="Pangilinan J."/>
            <person name="Ruiz-Duenas F.J."/>
            <person name="Barrasa J.M."/>
            <person name="Sanchez-Garcia M."/>
            <person name="Camarero S."/>
            <person name="Miyauchi S."/>
            <person name="Serrano A."/>
            <person name="Linde D."/>
            <person name="Babiker R."/>
            <person name="Drula E."/>
            <person name="Ayuso-Fernandez I."/>
            <person name="Pacheco R."/>
            <person name="Padilla G."/>
            <person name="Ferreira P."/>
            <person name="Barriuso J."/>
            <person name="Kellner H."/>
            <person name="Castanera R."/>
            <person name="Alfaro M."/>
            <person name="Ramirez L."/>
            <person name="Pisabarro A.G."/>
            <person name="Kuo A."/>
            <person name="Tritt A."/>
            <person name="Lipzen A."/>
            <person name="He G."/>
            <person name="Yan M."/>
            <person name="Ng V."/>
            <person name="Cullen D."/>
            <person name="Martin F."/>
            <person name="Rosso M.-N."/>
            <person name="Henrissat B."/>
            <person name="Hibbett D."/>
            <person name="Martinez A.T."/>
            <person name="Grigoriev I.V."/>
        </authorList>
    </citation>
    <scope>NUCLEOTIDE SEQUENCE</scope>
    <source>
        <strain evidence="13">AH 40177</strain>
    </source>
</reference>
<comment type="caution">
    <text evidence="13">The sequence shown here is derived from an EMBL/GenBank/DDBJ whole genome shotgun (WGS) entry which is preliminary data.</text>
</comment>
<feature type="region of interest" description="Disordered" evidence="11">
    <location>
        <begin position="190"/>
        <end position="216"/>
    </location>
</feature>
<evidence type="ECO:0000256" key="1">
    <source>
        <dbReference type="ARBA" id="ARBA00004141"/>
    </source>
</evidence>
<evidence type="ECO:0000256" key="6">
    <source>
        <dbReference type="ARBA" id="ARBA00023139"/>
    </source>
</evidence>
<dbReference type="PROSITE" id="PS50216">
    <property type="entry name" value="DHHC"/>
    <property type="match status" value="1"/>
</dbReference>
<keyword evidence="5 10" id="KW-0472">Membrane</keyword>
<accession>A0A9P5U117</accession>
<evidence type="ECO:0000256" key="8">
    <source>
        <dbReference type="ARBA" id="ARBA00023315"/>
    </source>
</evidence>
<dbReference type="GO" id="GO:0005783">
    <property type="term" value="C:endoplasmic reticulum"/>
    <property type="evidence" value="ECO:0007669"/>
    <property type="project" value="TreeGrafter"/>
</dbReference>
<dbReference type="PANTHER" id="PTHR22883">
    <property type="entry name" value="ZINC FINGER DHHC DOMAIN CONTAINING PROTEIN"/>
    <property type="match status" value="1"/>
</dbReference>
<comment type="subcellular location">
    <subcellularLocation>
        <location evidence="1">Membrane</location>
        <topology evidence="1">Multi-pass membrane protein</topology>
    </subcellularLocation>
</comment>
<evidence type="ECO:0000256" key="4">
    <source>
        <dbReference type="ARBA" id="ARBA00022989"/>
    </source>
</evidence>
<dbReference type="InterPro" id="IPR039859">
    <property type="entry name" value="PFA4/ZDH16/20/ERF2-like"/>
</dbReference>
<evidence type="ECO:0000256" key="5">
    <source>
        <dbReference type="ARBA" id="ARBA00023136"/>
    </source>
</evidence>
<name>A0A9P5U117_9AGAR</name>
<evidence type="ECO:0000256" key="11">
    <source>
        <dbReference type="SAM" id="MobiDB-lite"/>
    </source>
</evidence>
<dbReference type="GO" id="GO:0019706">
    <property type="term" value="F:protein-cysteine S-palmitoyltransferase activity"/>
    <property type="evidence" value="ECO:0007669"/>
    <property type="project" value="UniProtKB-EC"/>
</dbReference>
<feature type="compositionally biased region" description="Low complexity" evidence="11">
    <location>
        <begin position="197"/>
        <end position="210"/>
    </location>
</feature>
<keyword evidence="2 10" id="KW-0808">Transferase</keyword>
<feature type="compositionally biased region" description="Low complexity" evidence="11">
    <location>
        <begin position="236"/>
        <end position="245"/>
    </location>
</feature>
<dbReference type="EMBL" id="JADNRY010000187">
    <property type="protein sequence ID" value="KAF9061909.1"/>
    <property type="molecule type" value="Genomic_DNA"/>
</dbReference>
<keyword evidence="6" id="KW-0564">Palmitate</keyword>
<comment type="similarity">
    <text evidence="10">Belongs to the DHHC palmitoyltransferase family.</text>
</comment>
<feature type="transmembrane region" description="Helical" evidence="10">
    <location>
        <begin position="454"/>
        <end position="478"/>
    </location>
</feature>
<feature type="transmembrane region" description="Helical" evidence="10">
    <location>
        <begin position="498"/>
        <end position="524"/>
    </location>
</feature>
<dbReference type="PANTHER" id="PTHR22883:SF488">
    <property type="entry name" value="PALMITOYLTRANSFERASE"/>
    <property type="match status" value="1"/>
</dbReference>
<evidence type="ECO:0000256" key="10">
    <source>
        <dbReference type="RuleBase" id="RU079119"/>
    </source>
</evidence>